<dbReference type="PANTHER" id="PTHR45527:SF1">
    <property type="entry name" value="FATTY ACID SYNTHASE"/>
    <property type="match status" value="1"/>
</dbReference>
<dbReference type="Gene3D" id="3.30.300.30">
    <property type="match status" value="2"/>
</dbReference>
<dbReference type="Gene3D" id="3.30.559.30">
    <property type="entry name" value="Nonribosomal peptide synthetase, condensation domain"/>
    <property type="match status" value="2"/>
</dbReference>
<dbReference type="PANTHER" id="PTHR45527">
    <property type="entry name" value="NONRIBOSOMAL PEPTIDE SYNTHETASE"/>
    <property type="match status" value="1"/>
</dbReference>
<dbReference type="Pfam" id="PF08242">
    <property type="entry name" value="Methyltransf_12"/>
    <property type="match status" value="1"/>
</dbReference>
<proteinExistence type="predicted"/>
<dbReference type="InterPro" id="IPR041464">
    <property type="entry name" value="TubC_N"/>
</dbReference>
<dbReference type="GO" id="GO:0003824">
    <property type="term" value="F:catalytic activity"/>
    <property type="evidence" value="ECO:0007669"/>
    <property type="project" value="InterPro"/>
</dbReference>
<dbReference type="CDD" id="cd02440">
    <property type="entry name" value="AdoMet_MTases"/>
    <property type="match status" value="1"/>
</dbReference>
<evidence type="ECO:0000256" key="3">
    <source>
        <dbReference type="ARBA" id="ARBA00022553"/>
    </source>
</evidence>
<dbReference type="PROSITE" id="PS00455">
    <property type="entry name" value="AMP_BINDING"/>
    <property type="match status" value="1"/>
</dbReference>
<dbReference type="InterPro" id="IPR000873">
    <property type="entry name" value="AMP-dep_synth/lig_dom"/>
</dbReference>
<dbReference type="Gene3D" id="3.40.50.150">
    <property type="entry name" value="Vaccinia Virus protein VP39"/>
    <property type="match status" value="1"/>
</dbReference>
<sequence length="2008" mass="230553">MKNAVQIVNEALSQGITLFSEDNRLQYETLRDSIPPELLSEWKLYKQELIEFLNQVNTEKETQKHWLQDIPRDGKSEHYPLSFAQQRLWFIDQLNGGSPQYNCTGDFRLREPINIEAFEAAIKALLERHEVLRTHFKVINNEPRQFIAADYDLPITHYDLSRLSETKKNYQVKQLGKEEESLIFNLNTDLMLRVRLIKLAEDDYAILYTIHHIACDGWSIPIFFNELLTLYRAYCRDEVNPLPPLKIQYTDYAQWQRNWLQGKTLDKQQTYWQNQLAGISPLHHVPLDNPRPEKQNFEGRLHPQRISARLTQAIRALCIKHKVTLFMFLETAFTVLLSRYSNEKDILVGTAIAGRQHPDIESLIGFFVNSLVIRTDLSGQPTFSELLKQNSRTILDAYEHQDLPFEMLVEKISPERNLNHNPIFQIMFVVQNNQQDTTLEQGNIITFEKNAFITTRFDLEVHVYEEEQTDELSIVWISDMRLFNRSTIERFIANYETLLSGLVDVMADNSVNKEPSVHKLPILAEAEKQILLHEWSGPQEYSQRGRCFHELFEEQVAKNPAKTALVFGDSTLSYQALNEQANQLARYLLEQGIQSETLIALCIPRSLQTVVAILGILKAGAAYVPLDPSYPQARLQYMLEHSGAMFILTETHLVEKLPVSRQKVVCLDTDVIQSYLRKLPSENIIERPFPLTEDHLAYVIYTSGSTGRPKGAMLEHKGWVNLAQAQARLFGADADIRGLQFASWSFDAAVLEMAMTLAYGATLYLISETHRRSPEWLDEMVEKHHITHAVLPPALLPHLDFSKWRTVSTLLLAGEAVAPHIAAQWSQGRKLFNVYGPTECTSIVTTALLTADKRVTIGKPLPNTVMRILNSDGNLVPLGAVGELHIGGIQLARGYRNAPDITEKQFIRDPFSASPADRLYRTGDLVRWTPEGELEFIGRLDSQIKIRSHRIELGEIEAVLAGQEILSNAAVIVDGYDSEDRKLIAYVCPSTNWLAEKAAAFNVDYLESWTEIFDGQYRQEITENIAIDATDKSDDDSDFGGWMNSYTEQPIVLEQMEEWRTGTMQRIESLHPRRLLEIGCGSGLLLYRYAERCESVLATDISAEVLSRHQKILQQRGWSHVELRRGDALNLGTITPDQFDTVVINSVVQYFPNIQYLEKVITQLLPAVEAGGKILLGDIRNLDLLTAHVTAIEKNRLNGQRISVGTLANRIQRRLQQEKEFLLSPTYFAQLPKRYPEIGRVDILVKRGISDNEMLRYRYEVILHKCDKKTELCRNFPITWCDFNSIEELRNVLETGKFDTFGVSGIPNARIKEDFDLAEGLRHWPSNQIVFSPKEAGGFSPEATEQVLALESLLQYAQQCGYQCELTWSQQQPDLLDVIFSRGELPQIQARSDYSQTHLANYPQLPAISGELAERLESALKKQLPDYMVPSLYIPLERMPLNLNNKVDKKALPVPDESDLRRQTYIAPRDEIEEKLCQLWQEHLKINQIGIYDHFFSLGGHSLLAVKITASIRNTLTNNFSMQQLFANPTIAQIASVIRHSHKHEISAPKTTHNISDHSISDRKIPISYSQKLFWYFVQEGLLEDSFHVPIALLMEGELNYNALEKSLNTILERHESLRFKFYKENEQIFMQPDNNMKINLQVIEALPGGIEKEQIIVEINKLWEEKLRTPFDIYNAPLIRTFLLPVSETITVLFVDIHHIISDGWSVNIIINELKQLYTAYSQGQENTLSPVAMQYSGYVYDLQEIHTTEAIKKQIEFWQQQFSEVSTERNFPVPFRHHLASKYRSHVRHIKIPDSLDKAVLQYCGTHKITPYMLFMALFHTCLFMHSGESQHIVTSPKADRTRTESHQTIGLFLSELIVKSTISKEMSLQEIIKQVSQSIHRTIENSNIHMSVVIEAVGEKVIDNIFNVLFNYLDAQNLYDFIDMSKNEKILLPNLDVELIEAKVIPFESLGMNLIYMPQKIECELNYNPELYTEEVIDSLAEYYERLLNVIISGQEKESISQFYD</sequence>
<name>A0A2H4QGR7_9GAMM</name>
<dbReference type="InterPro" id="IPR010071">
    <property type="entry name" value="AA_adenyl_dom"/>
</dbReference>
<dbReference type="SUPFAM" id="SSF47336">
    <property type="entry name" value="ACP-like"/>
    <property type="match status" value="1"/>
</dbReference>
<dbReference type="InterPro" id="IPR013217">
    <property type="entry name" value="Methyltransf_12"/>
</dbReference>
<comment type="cofactor">
    <cofactor evidence="1">
        <name>pantetheine 4'-phosphate</name>
        <dbReference type="ChEBI" id="CHEBI:47942"/>
    </cofactor>
</comment>
<dbReference type="InterPro" id="IPR020845">
    <property type="entry name" value="AMP-binding_CS"/>
</dbReference>
<dbReference type="FunFam" id="3.40.50.12780:FF:000012">
    <property type="entry name" value="Non-ribosomal peptide synthetase"/>
    <property type="match status" value="1"/>
</dbReference>
<dbReference type="Gene3D" id="1.10.10.1830">
    <property type="entry name" value="Non-ribosomal peptide synthase, adenylation domain"/>
    <property type="match status" value="1"/>
</dbReference>
<reference evidence="5" key="1">
    <citation type="submission" date="2017-11" db="EMBL/GenBank/DDBJ databases">
        <title>Multiple mechanisms for the generation of chemical diversity occurring in parallel by monomodular nonribosomal peptide synthetases involved in rhabdopeptide biosynthesis.</title>
        <authorList>
            <person name="Cai X."/>
            <person name="Bode H.B."/>
        </authorList>
    </citation>
    <scope>NUCLEOTIDE SEQUENCE</scope>
    <source>
        <strain evidence="5">JSM26</strain>
    </source>
</reference>
<dbReference type="InterPro" id="IPR023213">
    <property type="entry name" value="CAT-like_dom_sf"/>
</dbReference>
<dbReference type="PROSITE" id="PS00012">
    <property type="entry name" value="PHOSPHOPANTETHEINE"/>
    <property type="match status" value="1"/>
</dbReference>
<dbReference type="Pfam" id="PF00668">
    <property type="entry name" value="Condensation"/>
    <property type="match status" value="2"/>
</dbReference>
<dbReference type="SUPFAM" id="SSF56801">
    <property type="entry name" value="Acetyl-CoA synthetase-like"/>
    <property type="match status" value="1"/>
</dbReference>
<evidence type="ECO:0000313" key="5">
    <source>
        <dbReference type="EMBL" id="ATX68036.1"/>
    </source>
</evidence>
<dbReference type="InterPro" id="IPR036736">
    <property type="entry name" value="ACP-like_sf"/>
</dbReference>
<dbReference type="GO" id="GO:0031177">
    <property type="term" value="F:phosphopantetheine binding"/>
    <property type="evidence" value="ECO:0007669"/>
    <property type="project" value="TreeGrafter"/>
</dbReference>
<dbReference type="FunFam" id="3.40.50.980:FF:000001">
    <property type="entry name" value="Non-ribosomal peptide synthetase"/>
    <property type="match status" value="1"/>
</dbReference>
<dbReference type="Pfam" id="PF00501">
    <property type="entry name" value="AMP-binding"/>
    <property type="match status" value="1"/>
</dbReference>
<feature type="domain" description="Carrier" evidence="4">
    <location>
        <begin position="1467"/>
        <end position="1542"/>
    </location>
</feature>
<keyword evidence="2" id="KW-0596">Phosphopantetheine</keyword>
<dbReference type="NCBIfam" id="TIGR01733">
    <property type="entry name" value="AA-adenyl-dom"/>
    <property type="match status" value="1"/>
</dbReference>
<organism evidence="5">
    <name type="scientific">Xenorhabdus cabanillasii</name>
    <dbReference type="NCBI Taxonomy" id="351673"/>
    <lineage>
        <taxon>Bacteria</taxon>
        <taxon>Pseudomonadati</taxon>
        <taxon>Pseudomonadota</taxon>
        <taxon>Gammaproteobacteria</taxon>
        <taxon>Enterobacterales</taxon>
        <taxon>Morganellaceae</taxon>
        <taxon>Xenorhabdus</taxon>
    </lineage>
</organism>
<dbReference type="EMBL" id="KR871224">
    <property type="protein sequence ID" value="ATX68036.1"/>
    <property type="molecule type" value="Genomic_DNA"/>
</dbReference>
<dbReference type="Gene3D" id="3.40.50.12780">
    <property type="entry name" value="N-terminal domain of ligase-like"/>
    <property type="match status" value="1"/>
</dbReference>
<dbReference type="SUPFAM" id="SSF53335">
    <property type="entry name" value="S-adenosyl-L-methionine-dependent methyltransferases"/>
    <property type="match status" value="1"/>
</dbReference>
<dbReference type="Pfam" id="PF18563">
    <property type="entry name" value="TubC_N"/>
    <property type="match status" value="1"/>
</dbReference>
<dbReference type="InterPro" id="IPR045851">
    <property type="entry name" value="AMP-bd_C_sf"/>
</dbReference>
<dbReference type="GO" id="GO:0044550">
    <property type="term" value="P:secondary metabolite biosynthetic process"/>
    <property type="evidence" value="ECO:0007669"/>
    <property type="project" value="TreeGrafter"/>
</dbReference>
<dbReference type="Gene3D" id="1.10.1200.10">
    <property type="entry name" value="ACP-like"/>
    <property type="match status" value="1"/>
</dbReference>
<dbReference type="InterPro" id="IPR029063">
    <property type="entry name" value="SAM-dependent_MTases_sf"/>
</dbReference>
<dbReference type="Gene3D" id="3.30.559.10">
    <property type="entry name" value="Chloramphenicol acetyltransferase-like domain"/>
    <property type="match status" value="2"/>
</dbReference>
<dbReference type="InterPro" id="IPR009081">
    <property type="entry name" value="PP-bd_ACP"/>
</dbReference>
<dbReference type="InterPro" id="IPR042099">
    <property type="entry name" value="ANL_N_sf"/>
</dbReference>
<dbReference type="InterPro" id="IPR001242">
    <property type="entry name" value="Condensation_dom"/>
</dbReference>
<evidence type="ECO:0000256" key="2">
    <source>
        <dbReference type="ARBA" id="ARBA00022450"/>
    </source>
</evidence>
<keyword evidence="3" id="KW-0597">Phosphoprotein</keyword>
<dbReference type="InterPro" id="IPR044894">
    <property type="entry name" value="TubC_N_sf"/>
</dbReference>
<protein>
    <submittedName>
        <fullName evidence="5">Nonribosomal peptide synthetase CabD</fullName>
    </submittedName>
</protein>
<dbReference type="CDD" id="cd19531">
    <property type="entry name" value="LCL_NRPS-like"/>
    <property type="match status" value="1"/>
</dbReference>
<evidence type="ECO:0000259" key="4">
    <source>
        <dbReference type="PROSITE" id="PS50075"/>
    </source>
</evidence>
<dbReference type="Pfam" id="PF00550">
    <property type="entry name" value="PP-binding"/>
    <property type="match status" value="1"/>
</dbReference>
<dbReference type="GO" id="GO:0005737">
    <property type="term" value="C:cytoplasm"/>
    <property type="evidence" value="ECO:0007669"/>
    <property type="project" value="TreeGrafter"/>
</dbReference>
<dbReference type="FunFam" id="1.10.1200.10:FF:000005">
    <property type="entry name" value="Nonribosomal peptide synthetase 1"/>
    <property type="match status" value="1"/>
</dbReference>
<accession>A0A2H4QGR7</accession>
<dbReference type="GO" id="GO:0043041">
    <property type="term" value="P:amino acid activation for nonribosomal peptide biosynthetic process"/>
    <property type="evidence" value="ECO:0007669"/>
    <property type="project" value="TreeGrafter"/>
</dbReference>
<dbReference type="InterPro" id="IPR006162">
    <property type="entry name" value="Ppantetheine_attach_site"/>
</dbReference>
<evidence type="ECO:0000256" key="1">
    <source>
        <dbReference type="ARBA" id="ARBA00001957"/>
    </source>
</evidence>
<dbReference type="CDD" id="cd05930">
    <property type="entry name" value="A_NRPS"/>
    <property type="match status" value="1"/>
</dbReference>
<dbReference type="SUPFAM" id="SSF52777">
    <property type="entry name" value="CoA-dependent acyltransferases"/>
    <property type="match status" value="4"/>
</dbReference>
<dbReference type="PROSITE" id="PS50075">
    <property type="entry name" value="CARRIER"/>
    <property type="match status" value="1"/>
</dbReference>